<evidence type="ECO:0000259" key="8">
    <source>
        <dbReference type="PROSITE" id="PS50011"/>
    </source>
</evidence>
<organism evidence="9 10">
    <name type="scientific">Labilithrix luteola</name>
    <dbReference type="NCBI Taxonomy" id="1391654"/>
    <lineage>
        <taxon>Bacteria</taxon>
        <taxon>Pseudomonadati</taxon>
        <taxon>Myxococcota</taxon>
        <taxon>Polyangia</taxon>
        <taxon>Polyangiales</taxon>
        <taxon>Labilitrichaceae</taxon>
        <taxon>Labilithrix</taxon>
    </lineage>
</organism>
<keyword evidence="7" id="KW-1133">Transmembrane helix</keyword>
<dbReference type="PANTHER" id="PTHR43289:SF6">
    <property type="entry name" value="SERINE_THREONINE-PROTEIN KINASE NEKL-3"/>
    <property type="match status" value="1"/>
</dbReference>
<dbReference type="Pfam" id="PF00069">
    <property type="entry name" value="Pkinase"/>
    <property type="match status" value="1"/>
</dbReference>
<dbReference type="PATRIC" id="fig|1391654.3.peg.5119"/>
<dbReference type="AlphaFoldDB" id="A0A0K1PXY9"/>
<proteinExistence type="predicted"/>
<dbReference type="InterPro" id="IPR008271">
    <property type="entry name" value="Ser/Thr_kinase_AS"/>
</dbReference>
<evidence type="ECO:0000256" key="3">
    <source>
        <dbReference type="ARBA" id="ARBA00022777"/>
    </source>
</evidence>
<feature type="compositionally biased region" description="Pro residues" evidence="6">
    <location>
        <begin position="534"/>
        <end position="549"/>
    </location>
</feature>
<feature type="compositionally biased region" description="Low complexity" evidence="6">
    <location>
        <begin position="449"/>
        <end position="504"/>
    </location>
</feature>
<dbReference type="SMART" id="SM00220">
    <property type="entry name" value="S_TKc"/>
    <property type="match status" value="1"/>
</dbReference>
<evidence type="ECO:0000313" key="9">
    <source>
        <dbReference type="EMBL" id="AKU98395.1"/>
    </source>
</evidence>
<accession>A0A0K1PXY9</accession>
<dbReference type="SUPFAM" id="SSF56112">
    <property type="entry name" value="Protein kinase-like (PK-like)"/>
    <property type="match status" value="1"/>
</dbReference>
<keyword evidence="1" id="KW-0808">Transferase</keyword>
<evidence type="ECO:0000256" key="6">
    <source>
        <dbReference type="SAM" id="MobiDB-lite"/>
    </source>
</evidence>
<dbReference type="STRING" id="1391654.AKJ09_05059"/>
<keyword evidence="4 5" id="KW-0067">ATP-binding</keyword>
<dbReference type="PROSITE" id="PS50011">
    <property type="entry name" value="PROTEIN_KINASE_DOM"/>
    <property type="match status" value="1"/>
</dbReference>
<dbReference type="CDD" id="cd14014">
    <property type="entry name" value="STKc_PknB_like"/>
    <property type="match status" value="1"/>
</dbReference>
<gene>
    <name evidence="9" type="ORF">AKJ09_05059</name>
</gene>
<evidence type="ECO:0000313" key="10">
    <source>
        <dbReference type="Proteomes" id="UP000064967"/>
    </source>
</evidence>
<reference evidence="9 10" key="1">
    <citation type="submission" date="2015-08" db="EMBL/GenBank/DDBJ databases">
        <authorList>
            <person name="Babu N.S."/>
            <person name="Beckwith C.J."/>
            <person name="Beseler K.G."/>
            <person name="Brison A."/>
            <person name="Carone J.V."/>
            <person name="Caskin T.P."/>
            <person name="Diamond M."/>
            <person name="Durham M.E."/>
            <person name="Foxe J.M."/>
            <person name="Go M."/>
            <person name="Henderson B.A."/>
            <person name="Jones I.B."/>
            <person name="McGettigan J.A."/>
            <person name="Micheletti S.J."/>
            <person name="Nasrallah M.E."/>
            <person name="Ortiz D."/>
            <person name="Piller C.R."/>
            <person name="Privatt S.R."/>
            <person name="Schneider S.L."/>
            <person name="Sharp S."/>
            <person name="Smith T.C."/>
            <person name="Stanton J.D."/>
            <person name="Ullery H.E."/>
            <person name="Wilson R.J."/>
            <person name="Serrano M.G."/>
            <person name="Buck G."/>
            <person name="Lee V."/>
            <person name="Wang Y."/>
            <person name="Carvalho R."/>
            <person name="Voegtly L."/>
            <person name="Shi R."/>
            <person name="Duckworth R."/>
            <person name="Johnson A."/>
            <person name="Loviza R."/>
            <person name="Walstead R."/>
            <person name="Shah Z."/>
            <person name="Kiflezghi M."/>
            <person name="Wade K."/>
            <person name="Ball S.L."/>
            <person name="Bradley K.W."/>
            <person name="Asai D.J."/>
            <person name="Bowman C.A."/>
            <person name="Russell D.A."/>
            <person name="Pope W.H."/>
            <person name="Jacobs-Sera D."/>
            <person name="Hendrix R.W."/>
            <person name="Hatfull G.F."/>
        </authorList>
    </citation>
    <scope>NUCLEOTIDE SEQUENCE [LARGE SCALE GENOMIC DNA]</scope>
    <source>
        <strain evidence="9 10">DSM 27648</strain>
    </source>
</reference>
<dbReference type="InterPro" id="IPR000719">
    <property type="entry name" value="Prot_kinase_dom"/>
</dbReference>
<evidence type="ECO:0000256" key="5">
    <source>
        <dbReference type="PROSITE-ProRule" id="PRU10141"/>
    </source>
</evidence>
<dbReference type="EMBL" id="CP012333">
    <property type="protein sequence ID" value="AKU98395.1"/>
    <property type="molecule type" value="Genomic_DNA"/>
</dbReference>
<keyword evidence="9" id="KW-0723">Serine/threonine-protein kinase</keyword>
<dbReference type="PANTHER" id="PTHR43289">
    <property type="entry name" value="MITOGEN-ACTIVATED PROTEIN KINASE KINASE KINASE 20-RELATED"/>
    <property type="match status" value="1"/>
</dbReference>
<dbReference type="InterPro" id="IPR011009">
    <property type="entry name" value="Kinase-like_dom_sf"/>
</dbReference>
<evidence type="ECO:0000256" key="4">
    <source>
        <dbReference type="ARBA" id="ARBA00022840"/>
    </source>
</evidence>
<keyword evidence="7" id="KW-0472">Membrane</keyword>
<evidence type="ECO:0000256" key="2">
    <source>
        <dbReference type="ARBA" id="ARBA00022741"/>
    </source>
</evidence>
<feature type="compositionally biased region" description="Low complexity" evidence="6">
    <location>
        <begin position="515"/>
        <end position="533"/>
    </location>
</feature>
<dbReference type="InterPro" id="IPR017441">
    <property type="entry name" value="Protein_kinase_ATP_BS"/>
</dbReference>
<evidence type="ECO:0000256" key="1">
    <source>
        <dbReference type="ARBA" id="ARBA00022679"/>
    </source>
</evidence>
<keyword evidence="2 5" id="KW-0547">Nucleotide-binding</keyword>
<sequence>MEDRSARLKMDLLKKEKPEESVRSGVIDSGIVQAKDGQQLVGGITPGAILDGKYLVGELIGSGAFGLVYEATNLELDEKVALKVMRPEVAVDNKMVARFAREAKAAAAIRSEYVATVYDVGTGRDGLPYIVMEYLAGKHLGAIVEESGPMQPRAAVEYALQLCEALAVAHSKRIVHRDIKPENLFLAERAGGMPIIKVLDFGISKAALTGSIFGNELPIVQTVNLMGTPLYMSPEQVRCTDVVDMRSDIWSFGMVLYEILTGTTAFEGASIPQICAAILETQPKPIEVYRHDLPSGLVEVVSRCLEKDVNRRYQNVAELALALMPFGPKRSRLNVERAVAVLQGAGQVDPALKVDSVPPPPSSDLYPPVSIPRPAPLGLSVRLSEGSDTLPANVVAAPSVNDPSITANIRKDGRRSRASIVVAIAVVLVGVTGAAAVFLHRSPAPAPAPARAEATTASAAPAGTVATEPTTATATATATPEPGTPEPTATGTGTTATAKNAPAPQVRAVAGHPRASTPAAKTAAAVATPTAAPAAPPAPQSAAPAPAPAAPTETSKGRTFRREL</sequence>
<keyword evidence="10" id="KW-1185">Reference proteome</keyword>
<dbReference type="PROSITE" id="PS00108">
    <property type="entry name" value="PROTEIN_KINASE_ST"/>
    <property type="match status" value="1"/>
</dbReference>
<dbReference type="PROSITE" id="PS00107">
    <property type="entry name" value="PROTEIN_KINASE_ATP"/>
    <property type="match status" value="1"/>
</dbReference>
<name>A0A0K1PXY9_9BACT</name>
<keyword evidence="3 9" id="KW-0418">Kinase</keyword>
<dbReference type="KEGG" id="llu:AKJ09_05059"/>
<feature type="transmembrane region" description="Helical" evidence="7">
    <location>
        <begin position="418"/>
        <end position="439"/>
    </location>
</feature>
<protein>
    <submittedName>
        <fullName evidence="9">Serine/threonine protein kinase</fullName>
    </submittedName>
</protein>
<dbReference type="Gene3D" id="3.30.200.20">
    <property type="entry name" value="Phosphorylase Kinase, domain 1"/>
    <property type="match status" value="1"/>
</dbReference>
<dbReference type="GO" id="GO:0005524">
    <property type="term" value="F:ATP binding"/>
    <property type="evidence" value="ECO:0007669"/>
    <property type="project" value="UniProtKB-UniRule"/>
</dbReference>
<dbReference type="RefSeq" id="WP_169927771.1">
    <property type="nucleotide sequence ID" value="NZ_CP012333.1"/>
</dbReference>
<dbReference type="GO" id="GO:0004674">
    <property type="term" value="F:protein serine/threonine kinase activity"/>
    <property type="evidence" value="ECO:0007669"/>
    <property type="project" value="UniProtKB-KW"/>
</dbReference>
<dbReference type="Proteomes" id="UP000064967">
    <property type="component" value="Chromosome"/>
</dbReference>
<feature type="binding site" evidence="5">
    <location>
        <position position="83"/>
    </location>
    <ligand>
        <name>ATP</name>
        <dbReference type="ChEBI" id="CHEBI:30616"/>
    </ligand>
</feature>
<feature type="domain" description="Protein kinase" evidence="8">
    <location>
        <begin position="54"/>
        <end position="327"/>
    </location>
</feature>
<keyword evidence="7" id="KW-0812">Transmembrane</keyword>
<evidence type="ECO:0000256" key="7">
    <source>
        <dbReference type="SAM" id="Phobius"/>
    </source>
</evidence>
<dbReference type="Gene3D" id="1.10.510.10">
    <property type="entry name" value="Transferase(Phosphotransferase) domain 1"/>
    <property type="match status" value="1"/>
</dbReference>
<feature type="region of interest" description="Disordered" evidence="6">
    <location>
        <begin position="444"/>
        <end position="564"/>
    </location>
</feature>